<sequence length="159" mass="16488">MRKLMLALMLLPLLGGSVFAASAEDQLLTRLNQVRASGVNCPGSGRRPAAGALSPAAAHAQAASQQARYMAGSGVISHTGPGGTTPRVRAASTGINTVSVTEIIYMGSGLDPEAAIAWWLQSPVHCFYMTDARYTTAGASIVRGPRGTAYVMVLTSTPR</sequence>
<dbReference type="AlphaFoldDB" id="A0AAU7UCR7"/>
<dbReference type="KEGG" id="dsc:ABOD76_05295"/>
<dbReference type="EMBL" id="CP158299">
    <property type="protein sequence ID" value="XBV85723.1"/>
    <property type="molecule type" value="Genomic_DNA"/>
</dbReference>
<dbReference type="Gene3D" id="3.40.33.10">
    <property type="entry name" value="CAP"/>
    <property type="match status" value="1"/>
</dbReference>
<evidence type="ECO:0000259" key="2">
    <source>
        <dbReference type="Pfam" id="PF00188"/>
    </source>
</evidence>
<keyword evidence="1" id="KW-0732">Signal</keyword>
<evidence type="ECO:0000313" key="3">
    <source>
        <dbReference type="EMBL" id="XBV85723.1"/>
    </source>
</evidence>
<dbReference type="PANTHER" id="PTHR31157:SF1">
    <property type="entry name" value="SCP DOMAIN-CONTAINING PROTEIN"/>
    <property type="match status" value="1"/>
</dbReference>
<name>A0AAU7UCR7_9DEIO</name>
<gene>
    <name evidence="3" type="ORF">ABOD76_05295</name>
</gene>
<dbReference type="CDD" id="cd05379">
    <property type="entry name" value="CAP_bacterial"/>
    <property type="match status" value="1"/>
</dbReference>
<dbReference type="InterPro" id="IPR014044">
    <property type="entry name" value="CAP_dom"/>
</dbReference>
<accession>A0AAU7UCR7</accession>
<dbReference type="SUPFAM" id="SSF55797">
    <property type="entry name" value="PR-1-like"/>
    <property type="match status" value="1"/>
</dbReference>
<dbReference type="RefSeq" id="WP_350243764.1">
    <property type="nucleotide sequence ID" value="NZ_CP158299.1"/>
</dbReference>
<dbReference type="PANTHER" id="PTHR31157">
    <property type="entry name" value="SCP DOMAIN-CONTAINING PROTEIN"/>
    <property type="match status" value="1"/>
</dbReference>
<dbReference type="InterPro" id="IPR035940">
    <property type="entry name" value="CAP_sf"/>
</dbReference>
<evidence type="ECO:0000256" key="1">
    <source>
        <dbReference type="SAM" id="SignalP"/>
    </source>
</evidence>
<protein>
    <submittedName>
        <fullName evidence="3">CAP domain-containing protein</fullName>
    </submittedName>
</protein>
<dbReference type="Pfam" id="PF00188">
    <property type="entry name" value="CAP"/>
    <property type="match status" value="1"/>
</dbReference>
<feature type="chain" id="PRO_5043672345" evidence="1">
    <location>
        <begin position="21"/>
        <end position="159"/>
    </location>
</feature>
<reference evidence="3" key="1">
    <citation type="submission" date="2024-06" db="EMBL/GenBank/DDBJ databases">
        <title>Draft Genome Sequence of Deinococcus sonorensis Type Strain KR-87, a Biofilm Producing Representative of the Genus Deinococcus.</title>
        <authorList>
            <person name="Boren L.S."/>
            <person name="Grosso R.A."/>
            <person name="Hugenberg-Cox A.N."/>
            <person name="Hill J.T.E."/>
            <person name="Albert C.M."/>
            <person name="Tuohy J.M."/>
        </authorList>
    </citation>
    <scope>NUCLEOTIDE SEQUENCE</scope>
    <source>
        <strain evidence="3">KR-87</strain>
    </source>
</reference>
<organism evidence="3">
    <name type="scientific">Deinococcus sonorensis KR-87</name>
    <dbReference type="NCBI Taxonomy" id="694439"/>
    <lineage>
        <taxon>Bacteria</taxon>
        <taxon>Thermotogati</taxon>
        <taxon>Deinococcota</taxon>
        <taxon>Deinococci</taxon>
        <taxon>Deinococcales</taxon>
        <taxon>Deinococcaceae</taxon>
        <taxon>Deinococcus</taxon>
    </lineage>
</organism>
<proteinExistence type="predicted"/>
<feature type="domain" description="SCP" evidence="2">
    <location>
        <begin position="30"/>
        <end position="153"/>
    </location>
</feature>
<feature type="signal peptide" evidence="1">
    <location>
        <begin position="1"/>
        <end position="20"/>
    </location>
</feature>